<feature type="transmembrane region" description="Helical" evidence="6">
    <location>
        <begin position="6"/>
        <end position="25"/>
    </location>
</feature>
<evidence type="ECO:0000256" key="1">
    <source>
        <dbReference type="ARBA" id="ARBA00004651"/>
    </source>
</evidence>
<sequence length="81" mass="8805">MDDISTSTLFIALGVLILLSAYFSSSETGMMSINRYRLKHLQGEGNRSAIRVAKLLERPDRLIGLILIGNNLVNIAASSLA</sequence>
<keyword evidence="6" id="KW-0812">Transmembrane</keyword>
<keyword evidence="4" id="KW-0677">Repeat</keyword>
<dbReference type="Pfam" id="PF01595">
    <property type="entry name" value="CNNM"/>
    <property type="match status" value="1"/>
</dbReference>
<evidence type="ECO:0000256" key="4">
    <source>
        <dbReference type="ARBA" id="ARBA00022737"/>
    </source>
</evidence>
<evidence type="ECO:0000259" key="7">
    <source>
        <dbReference type="PROSITE" id="PS51846"/>
    </source>
</evidence>
<evidence type="ECO:0000256" key="5">
    <source>
        <dbReference type="ARBA" id="ARBA00023122"/>
    </source>
</evidence>
<keyword evidence="6" id="KW-1133">Transmembrane helix</keyword>
<evidence type="ECO:0000256" key="6">
    <source>
        <dbReference type="SAM" id="Phobius"/>
    </source>
</evidence>
<feature type="domain" description="CNNM transmembrane" evidence="7">
    <location>
        <begin position="2"/>
        <end position="81"/>
    </location>
</feature>
<name>A0A382HSL6_9ZZZZ</name>
<dbReference type="EMBL" id="UINC01063098">
    <property type="protein sequence ID" value="SVB90364.1"/>
    <property type="molecule type" value="Genomic_DNA"/>
</dbReference>
<evidence type="ECO:0000256" key="3">
    <source>
        <dbReference type="ARBA" id="ARBA00022475"/>
    </source>
</evidence>
<evidence type="ECO:0000256" key="2">
    <source>
        <dbReference type="ARBA" id="ARBA00006337"/>
    </source>
</evidence>
<protein>
    <recommendedName>
        <fullName evidence="7">CNNM transmembrane domain-containing protein</fullName>
    </recommendedName>
</protein>
<gene>
    <name evidence="8" type="ORF">METZ01_LOCUS243218</name>
</gene>
<dbReference type="PROSITE" id="PS51846">
    <property type="entry name" value="CNNM"/>
    <property type="match status" value="1"/>
</dbReference>
<dbReference type="InterPro" id="IPR002550">
    <property type="entry name" value="CNNM"/>
</dbReference>
<dbReference type="AlphaFoldDB" id="A0A382HSL6"/>
<comment type="subcellular location">
    <subcellularLocation>
        <location evidence="1">Cell membrane</location>
        <topology evidence="1">Multi-pass membrane protein</topology>
    </subcellularLocation>
</comment>
<accession>A0A382HSL6</accession>
<dbReference type="PANTHER" id="PTHR22777">
    <property type="entry name" value="HEMOLYSIN-RELATED"/>
    <property type="match status" value="1"/>
</dbReference>
<feature type="non-terminal residue" evidence="8">
    <location>
        <position position="81"/>
    </location>
</feature>
<reference evidence="8" key="1">
    <citation type="submission" date="2018-05" db="EMBL/GenBank/DDBJ databases">
        <authorList>
            <person name="Lanie J.A."/>
            <person name="Ng W.-L."/>
            <person name="Kazmierczak K.M."/>
            <person name="Andrzejewski T.M."/>
            <person name="Davidsen T.M."/>
            <person name="Wayne K.J."/>
            <person name="Tettelin H."/>
            <person name="Glass J.I."/>
            <person name="Rusch D."/>
            <person name="Podicherti R."/>
            <person name="Tsui H.-C.T."/>
            <person name="Winkler M.E."/>
        </authorList>
    </citation>
    <scope>NUCLEOTIDE SEQUENCE</scope>
</reference>
<keyword evidence="5" id="KW-0129">CBS domain</keyword>
<proteinExistence type="inferred from homology"/>
<comment type="similarity">
    <text evidence="2">Belongs to the UPF0053 family.</text>
</comment>
<dbReference type="PANTHER" id="PTHR22777:SF32">
    <property type="entry name" value="UPF0053 INNER MEMBRANE PROTEIN YFJD"/>
    <property type="match status" value="1"/>
</dbReference>
<evidence type="ECO:0000313" key="8">
    <source>
        <dbReference type="EMBL" id="SVB90364.1"/>
    </source>
</evidence>
<keyword evidence="3" id="KW-1003">Cell membrane</keyword>
<organism evidence="8">
    <name type="scientific">marine metagenome</name>
    <dbReference type="NCBI Taxonomy" id="408172"/>
    <lineage>
        <taxon>unclassified sequences</taxon>
        <taxon>metagenomes</taxon>
        <taxon>ecological metagenomes</taxon>
    </lineage>
</organism>
<dbReference type="GO" id="GO:0005886">
    <property type="term" value="C:plasma membrane"/>
    <property type="evidence" value="ECO:0007669"/>
    <property type="project" value="UniProtKB-SubCell"/>
</dbReference>
<keyword evidence="6" id="KW-0472">Membrane</keyword>